<dbReference type="GO" id="GO:0005975">
    <property type="term" value="P:carbohydrate metabolic process"/>
    <property type="evidence" value="ECO:0007669"/>
    <property type="project" value="InterPro"/>
</dbReference>
<evidence type="ECO:0000256" key="6">
    <source>
        <dbReference type="ARBA" id="ARBA00034414"/>
    </source>
</evidence>
<evidence type="ECO:0000256" key="9">
    <source>
        <dbReference type="SAM" id="SignalP"/>
    </source>
</evidence>
<feature type="region of interest" description="Disordered" evidence="7">
    <location>
        <begin position="489"/>
        <end position="514"/>
    </location>
</feature>
<dbReference type="RefSeq" id="WP_197551131.1">
    <property type="nucleotide sequence ID" value="NZ_CP063213.1"/>
</dbReference>
<feature type="chain" id="PRO_5029602615" description="mannosyl-glycoprotein endo-beta-N-acetylglucosaminidase" evidence="9">
    <location>
        <begin position="18"/>
        <end position="577"/>
    </location>
</feature>
<dbReference type="Pfam" id="PF23916">
    <property type="entry name" value="TIM-barrel_EndoS"/>
    <property type="match status" value="1"/>
</dbReference>
<dbReference type="Pfam" id="PF25528">
    <property type="entry name" value="DUF7917"/>
    <property type="match status" value="1"/>
</dbReference>
<keyword evidence="8" id="KW-0472">Membrane</keyword>
<evidence type="ECO:0000313" key="12">
    <source>
        <dbReference type="EMBL" id="QOR45596.1"/>
    </source>
</evidence>
<evidence type="ECO:0000256" key="7">
    <source>
        <dbReference type="SAM" id="MobiDB-lite"/>
    </source>
</evidence>
<dbReference type="Gene3D" id="3.20.20.80">
    <property type="entry name" value="Glycosidases"/>
    <property type="match status" value="1"/>
</dbReference>
<evidence type="ECO:0000259" key="11">
    <source>
        <dbReference type="Pfam" id="PF25528"/>
    </source>
</evidence>
<keyword evidence="3 9" id="KW-0732">Signal</keyword>
<evidence type="ECO:0000313" key="13">
    <source>
        <dbReference type="Proteomes" id="UP000595053"/>
    </source>
</evidence>
<reference evidence="12 13" key="1">
    <citation type="submission" date="2020-10" db="EMBL/GenBank/DDBJ databases">
        <title>Trueperella pecoris sp. nov. isolated from bovine and porcine specimens.</title>
        <authorList>
            <person name="Schoenecker L."/>
            <person name="Schnydrig P."/>
            <person name="Brodard I."/>
            <person name="Thomann A."/>
            <person name="Hemphill A."/>
            <person name="Rodriguez-Campos S."/>
            <person name="Perreten V."/>
            <person name="Jores J."/>
            <person name="Kittl S."/>
        </authorList>
    </citation>
    <scope>NUCLEOTIDE SEQUENCE [LARGE SCALE GENOMIC DNA]</scope>
    <source>
        <strain evidence="12 13">15A0121</strain>
    </source>
</reference>
<dbReference type="InterPro" id="IPR057677">
    <property type="entry name" value="EndoE-GH18L_3HB-2"/>
</dbReference>
<evidence type="ECO:0000259" key="10">
    <source>
        <dbReference type="Pfam" id="PF23916"/>
    </source>
</evidence>
<comment type="catalytic activity">
    <reaction evidence="6">
        <text>an N(4)-(oligosaccharide-(1-&gt;3)-[oligosaccharide-(1-&gt;6)]-beta-D-Man-(1-&gt;4)-beta-D-GlcNAc-(1-&gt;4)-alpha-D-GlcNAc)-L-asparaginyl-[protein] + H2O = an oligosaccharide-(1-&gt;3)-[oligosaccharide-(1-&gt;6)]-beta-D-Man-(1-&gt;4)-D-GlcNAc + N(4)-(N-acetyl-beta-D-glucosaminyl)-L-asparaginyl-[protein]</text>
        <dbReference type="Rhea" id="RHEA:73067"/>
        <dbReference type="Rhea" id="RHEA-COMP:12603"/>
        <dbReference type="Rhea" id="RHEA-COMP:18176"/>
        <dbReference type="ChEBI" id="CHEBI:15377"/>
        <dbReference type="ChEBI" id="CHEBI:132248"/>
        <dbReference type="ChEBI" id="CHEBI:192714"/>
        <dbReference type="ChEBI" id="CHEBI:192715"/>
        <dbReference type="EC" id="3.2.1.96"/>
    </reaction>
</comment>
<feature type="domain" description="EndoE-GH18L 2nd helical" evidence="11">
    <location>
        <begin position="401"/>
        <end position="464"/>
    </location>
</feature>
<dbReference type="InterPro" id="IPR017853">
    <property type="entry name" value="GH"/>
</dbReference>
<evidence type="ECO:0000256" key="2">
    <source>
        <dbReference type="ARBA" id="ARBA00012566"/>
    </source>
</evidence>
<keyword evidence="13" id="KW-1185">Reference proteome</keyword>
<dbReference type="EC" id="3.2.1.96" evidence="2"/>
<dbReference type="InterPro" id="IPR001579">
    <property type="entry name" value="Glyco_hydro_18_chit_AS"/>
</dbReference>
<gene>
    <name evidence="12" type="ORF">INS88_10170</name>
</gene>
<dbReference type="InterPro" id="IPR057016">
    <property type="entry name" value="EndoS_F2-like_TIM-barrel"/>
</dbReference>
<keyword evidence="8" id="KW-0812">Transmembrane</keyword>
<evidence type="ECO:0000256" key="5">
    <source>
        <dbReference type="ARBA" id="ARBA00023295"/>
    </source>
</evidence>
<dbReference type="PROSITE" id="PS01095">
    <property type="entry name" value="GH18_1"/>
    <property type="match status" value="1"/>
</dbReference>
<feature type="compositionally biased region" description="Polar residues" evidence="7">
    <location>
        <begin position="504"/>
        <end position="514"/>
    </location>
</feature>
<feature type="signal peptide" evidence="9">
    <location>
        <begin position="1"/>
        <end position="17"/>
    </location>
</feature>
<accession>A0A7M1QUQ7</accession>
<evidence type="ECO:0000256" key="8">
    <source>
        <dbReference type="SAM" id="Phobius"/>
    </source>
</evidence>
<dbReference type="EMBL" id="CP063213">
    <property type="protein sequence ID" value="QOR45596.1"/>
    <property type="molecule type" value="Genomic_DNA"/>
</dbReference>
<evidence type="ECO:0000256" key="1">
    <source>
        <dbReference type="ARBA" id="ARBA00009336"/>
    </source>
</evidence>
<comment type="similarity">
    <text evidence="1">Belongs to the glycosyl hydrolase 18 family.</text>
</comment>
<name>A0A7M1QUQ7_9ACTO</name>
<evidence type="ECO:0000256" key="4">
    <source>
        <dbReference type="ARBA" id="ARBA00022801"/>
    </source>
</evidence>
<feature type="domain" description="Endo-beta-N-acetylglucosaminidase EndoS/F2-like TIM-barrel" evidence="10">
    <location>
        <begin position="42"/>
        <end position="299"/>
    </location>
</feature>
<dbReference type="Proteomes" id="UP000595053">
    <property type="component" value="Chromosome"/>
</dbReference>
<keyword evidence="8" id="KW-1133">Transmembrane helix</keyword>
<proteinExistence type="inferred from homology"/>
<keyword evidence="4 12" id="KW-0378">Hydrolase</keyword>
<feature type="transmembrane region" description="Helical" evidence="8">
    <location>
        <begin position="552"/>
        <end position="572"/>
    </location>
</feature>
<dbReference type="AlphaFoldDB" id="A0A7M1QUQ7"/>
<dbReference type="GO" id="GO:0033925">
    <property type="term" value="F:mannosyl-glycoprotein endo-beta-N-acetylglucosaminidase activity"/>
    <property type="evidence" value="ECO:0007669"/>
    <property type="project" value="UniProtKB-EC"/>
</dbReference>
<protein>
    <recommendedName>
        <fullName evidence="2">mannosyl-glycoprotein endo-beta-N-acetylglucosaminidase</fullName>
        <ecNumber evidence="2">3.2.1.96</ecNumber>
    </recommendedName>
</protein>
<evidence type="ECO:0000256" key="3">
    <source>
        <dbReference type="ARBA" id="ARBA00022729"/>
    </source>
</evidence>
<keyword evidence="5" id="KW-0326">Glycosidase</keyword>
<dbReference type="SUPFAM" id="SSF51445">
    <property type="entry name" value="(Trans)glycosidases"/>
    <property type="match status" value="1"/>
</dbReference>
<organism evidence="12 13">
    <name type="scientific">Trueperella pecoris</name>
    <dbReference type="NCBI Taxonomy" id="2733571"/>
    <lineage>
        <taxon>Bacteria</taxon>
        <taxon>Bacillati</taxon>
        <taxon>Actinomycetota</taxon>
        <taxon>Actinomycetes</taxon>
        <taxon>Actinomycetales</taxon>
        <taxon>Actinomycetaceae</taxon>
        <taxon>Trueperella</taxon>
    </lineage>
</organism>
<sequence>MALALAGLGGAASVAHAEPTTPDAEASTHAPVVNPKGKHFQVYYRAWRDVTMHGVNTTLPDKNWITMDDVPYGVDVVNVFSYVPPGQEAKAKPFYDKLKAEYAPRLHERGIRLVRGVDYNRVMVDGFRAFMTSKGSSAEEATDADYTAYADKIIEEYVTSVGLDGLDIDMETYPSAADVAISDRVIVALSKKLGPGSDRPNETRLIYDTNNTNLRPVENVAHLFNYIAYQQYGRGTTTTKTVDSSFKEMKNNPGVLPGLTFPEELDHNRWYDTASDYEKSHFAAVARYVRDNDMGGMFVYALDRDGRNYGADIDTIKPSTMIWTKTAIAETQSMTMDTARAAAHHYLDRMAPTKPVDQSIRKAIDSAKNLFDVNKALLGDDWGKGYSNTYDPTLEAGLMKIDIKPLLGQIEKAMKILEGNTTAEKSALAVKEALEVAKKGLAGKLYTADEVKVWQAKLGAALGVVADDDDARNKAKAEEGKKRAEAALAEREKQKAESAAGKQASETKTGCSTTAPSWNVPACSTATSVLGQNTSGKTGENGKSLAHTGVTVFGSSIAAASLFVAGAAIAALRRRRC</sequence>